<dbReference type="SUPFAM" id="SSF55658">
    <property type="entry name" value="L9 N-domain-like"/>
    <property type="match status" value="1"/>
</dbReference>
<accession>A0ABS4YLG4</accession>
<dbReference type="InterPro" id="IPR020070">
    <property type="entry name" value="Ribosomal_bL9_N"/>
</dbReference>
<feature type="domain" description="Ribosomal protein L9" evidence="8">
    <location>
        <begin position="15"/>
        <end position="42"/>
    </location>
</feature>
<dbReference type="SUPFAM" id="SSF55653">
    <property type="entry name" value="Ribosomal protein L9 C-domain"/>
    <property type="match status" value="1"/>
</dbReference>
<comment type="function">
    <text evidence="7">Binds to the 23S rRNA.</text>
</comment>
<evidence type="ECO:0000256" key="2">
    <source>
        <dbReference type="ARBA" id="ARBA00022730"/>
    </source>
</evidence>
<dbReference type="GO" id="GO:0005840">
    <property type="term" value="C:ribosome"/>
    <property type="evidence" value="ECO:0007669"/>
    <property type="project" value="UniProtKB-KW"/>
</dbReference>
<proteinExistence type="inferred from homology"/>
<dbReference type="InterPro" id="IPR000244">
    <property type="entry name" value="Ribosomal_bL9"/>
</dbReference>
<dbReference type="InterPro" id="IPR036935">
    <property type="entry name" value="Ribosomal_bL9_N_sf"/>
</dbReference>
<dbReference type="PANTHER" id="PTHR21368">
    <property type="entry name" value="50S RIBOSOMAL PROTEIN L9"/>
    <property type="match status" value="1"/>
</dbReference>
<evidence type="ECO:0000256" key="7">
    <source>
        <dbReference type="HAMAP-Rule" id="MF_00503"/>
    </source>
</evidence>
<comment type="caution">
    <text evidence="9">The sequence shown here is derived from an EMBL/GenBank/DDBJ whole genome shotgun (WGS) entry which is preliminary data.</text>
</comment>
<dbReference type="Gene3D" id="3.40.5.10">
    <property type="entry name" value="Ribosomal protein L9, N-terminal domain"/>
    <property type="match status" value="1"/>
</dbReference>
<dbReference type="Pfam" id="PF03948">
    <property type="entry name" value="Ribosomal_L9_C"/>
    <property type="match status" value="1"/>
</dbReference>
<protein>
    <recommendedName>
        <fullName evidence="6 7">Large ribosomal subunit protein bL9</fullName>
    </recommendedName>
</protein>
<dbReference type="NCBIfam" id="TIGR00158">
    <property type="entry name" value="L9"/>
    <property type="match status" value="1"/>
</dbReference>
<evidence type="ECO:0000256" key="4">
    <source>
        <dbReference type="ARBA" id="ARBA00022980"/>
    </source>
</evidence>
<dbReference type="InterPro" id="IPR036791">
    <property type="entry name" value="Ribosomal_bL9_C_sf"/>
</dbReference>
<reference evidence="9 10" key="1">
    <citation type="submission" date="2021-03" db="EMBL/GenBank/DDBJ databases">
        <title>Sequencing the genomes of 1000 actinobacteria strains.</title>
        <authorList>
            <person name="Klenk H.-P."/>
        </authorList>
    </citation>
    <scope>NUCLEOTIDE SEQUENCE [LARGE SCALE GENOMIC DNA]</scope>
    <source>
        <strain evidence="9 10">DSM 14564</strain>
    </source>
</reference>
<organism evidence="9 10">
    <name type="scientific">Brachybacterium fresconis</name>
    <dbReference type="NCBI Taxonomy" id="173363"/>
    <lineage>
        <taxon>Bacteria</taxon>
        <taxon>Bacillati</taxon>
        <taxon>Actinomycetota</taxon>
        <taxon>Actinomycetes</taxon>
        <taxon>Micrococcales</taxon>
        <taxon>Dermabacteraceae</taxon>
        <taxon>Brachybacterium</taxon>
    </lineage>
</organism>
<dbReference type="PROSITE" id="PS00651">
    <property type="entry name" value="RIBOSOMAL_L9"/>
    <property type="match status" value="1"/>
</dbReference>
<dbReference type="InterPro" id="IPR009027">
    <property type="entry name" value="Ribosomal_bL9/RNase_H1_N"/>
</dbReference>
<evidence type="ECO:0000259" key="8">
    <source>
        <dbReference type="PROSITE" id="PS00651"/>
    </source>
</evidence>
<dbReference type="HAMAP" id="MF_00503">
    <property type="entry name" value="Ribosomal_bL9"/>
    <property type="match status" value="1"/>
</dbReference>
<evidence type="ECO:0000256" key="6">
    <source>
        <dbReference type="ARBA" id="ARBA00035292"/>
    </source>
</evidence>
<dbReference type="InterPro" id="IPR020069">
    <property type="entry name" value="Ribosomal_bL9_C"/>
</dbReference>
<evidence type="ECO:0000256" key="5">
    <source>
        <dbReference type="ARBA" id="ARBA00023274"/>
    </source>
</evidence>
<dbReference type="Pfam" id="PF01281">
    <property type="entry name" value="Ribosomal_L9_N"/>
    <property type="match status" value="1"/>
</dbReference>
<dbReference type="Proteomes" id="UP000698222">
    <property type="component" value="Unassembled WGS sequence"/>
</dbReference>
<dbReference type="Gene3D" id="3.10.430.100">
    <property type="entry name" value="Ribosomal protein L9, C-terminal domain"/>
    <property type="match status" value="1"/>
</dbReference>
<dbReference type="EMBL" id="JAGIOC010000001">
    <property type="protein sequence ID" value="MBP2409589.1"/>
    <property type="molecule type" value="Genomic_DNA"/>
</dbReference>
<keyword evidence="10" id="KW-1185">Reference proteome</keyword>
<keyword evidence="5 7" id="KW-0687">Ribonucleoprotein</keyword>
<keyword evidence="4 7" id="KW-0689">Ribosomal protein</keyword>
<keyword evidence="2 7" id="KW-0699">rRNA-binding</keyword>
<evidence type="ECO:0000256" key="3">
    <source>
        <dbReference type="ARBA" id="ARBA00022884"/>
    </source>
</evidence>
<dbReference type="InterPro" id="IPR020594">
    <property type="entry name" value="Ribosomal_bL9_bac/chp"/>
</dbReference>
<name>A0ABS4YLG4_9MICO</name>
<evidence type="ECO:0000256" key="1">
    <source>
        <dbReference type="ARBA" id="ARBA00010605"/>
    </source>
</evidence>
<comment type="similarity">
    <text evidence="1 7">Belongs to the bacterial ribosomal protein bL9 family.</text>
</comment>
<gene>
    <name evidence="7" type="primary">rplI</name>
    <name evidence="9" type="ORF">JOF44_002492</name>
</gene>
<evidence type="ECO:0000313" key="10">
    <source>
        <dbReference type="Proteomes" id="UP000698222"/>
    </source>
</evidence>
<evidence type="ECO:0000313" key="9">
    <source>
        <dbReference type="EMBL" id="MBP2409589.1"/>
    </source>
</evidence>
<sequence>MTSKLILTHEVTGLGTAGDVVDVRDGFARNFLLPRGLATPWTKGGQRQLDQIRAARGKRAIASLDEAQALKATLESKPVVLSERAGDNGRLFGAVASKEVAEGVKAMFDKDIDRRTVEFPTPIRSLGEHKATVRLHEDVFATLALQVVAAKGAPAAKA</sequence>
<dbReference type="RefSeq" id="WP_209891813.1">
    <property type="nucleotide sequence ID" value="NZ_BAAAJV010000006.1"/>
</dbReference>
<keyword evidence="3 7" id="KW-0694">RNA-binding</keyword>